<dbReference type="Pfam" id="PF01527">
    <property type="entry name" value="HTH_Tnp_1"/>
    <property type="match status" value="1"/>
</dbReference>
<dbReference type="SUPFAM" id="SSF48295">
    <property type="entry name" value="TrpR-like"/>
    <property type="match status" value="1"/>
</dbReference>
<gene>
    <name evidence="1" type="ORF">SR908_09690</name>
</gene>
<name>A0ABZ0YHL7_9GAMM</name>
<dbReference type="Proteomes" id="UP001321908">
    <property type="component" value="Chromosome"/>
</dbReference>
<dbReference type="InterPro" id="IPR010921">
    <property type="entry name" value="Trp_repressor/repl_initiator"/>
</dbReference>
<reference evidence="1 2" key="1">
    <citation type="submission" date="2023-11" db="EMBL/GenBank/DDBJ databases">
        <title>MicrobeMod: A computational toolkit for identifying prokaryotic methylation and restriction-modification with nanopore sequencing.</title>
        <authorList>
            <person name="Crits-Christoph A."/>
            <person name="Kang S.C."/>
            <person name="Lee H."/>
            <person name="Ostrov N."/>
        </authorList>
    </citation>
    <scope>NUCLEOTIDE SEQUENCE [LARGE SCALE GENOMIC DNA]</scope>
    <source>
        <strain evidence="1 2">ATCC 43984</strain>
    </source>
</reference>
<organism evidence="1 2">
    <name type="scientific">Chromohalobacter canadensis</name>
    <dbReference type="NCBI Taxonomy" id="141389"/>
    <lineage>
        <taxon>Bacteria</taxon>
        <taxon>Pseudomonadati</taxon>
        <taxon>Pseudomonadota</taxon>
        <taxon>Gammaproteobacteria</taxon>
        <taxon>Oceanospirillales</taxon>
        <taxon>Halomonadaceae</taxon>
        <taxon>Chromohalobacter</taxon>
    </lineage>
</organism>
<dbReference type="Gene3D" id="1.10.10.10">
    <property type="entry name" value="Winged helix-like DNA-binding domain superfamily/Winged helix DNA-binding domain"/>
    <property type="match status" value="1"/>
</dbReference>
<protein>
    <submittedName>
        <fullName evidence="1">Transposase</fullName>
    </submittedName>
</protein>
<evidence type="ECO:0000313" key="1">
    <source>
        <dbReference type="EMBL" id="WQH10760.1"/>
    </source>
</evidence>
<proteinExistence type="predicted"/>
<keyword evidence="2" id="KW-1185">Reference proteome</keyword>
<dbReference type="InterPro" id="IPR036388">
    <property type="entry name" value="WH-like_DNA-bd_sf"/>
</dbReference>
<dbReference type="RefSeq" id="WP_322527397.1">
    <property type="nucleotide sequence ID" value="NZ_CP140151.1"/>
</dbReference>
<evidence type="ECO:0000313" key="2">
    <source>
        <dbReference type="Proteomes" id="UP001321908"/>
    </source>
</evidence>
<sequence length="89" mass="10432">METTPPIKRWTAKRKASLVMDNLKDKVTVAEVVRQHDLTVFEVEDWIDEAQRNMENGGKARPKDIREQYESDLPETKEALSEAQRSWFL</sequence>
<accession>A0ABZ0YHL7</accession>
<dbReference type="InterPro" id="IPR002514">
    <property type="entry name" value="Transposase_8"/>
</dbReference>
<dbReference type="EMBL" id="CP140151">
    <property type="protein sequence ID" value="WQH10760.1"/>
    <property type="molecule type" value="Genomic_DNA"/>
</dbReference>